<dbReference type="EMBL" id="OCNK01000006">
    <property type="protein sequence ID" value="SOE03362.1"/>
    <property type="molecule type" value="Genomic_DNA"/>
</dbReference>
<accession>A0A286H6M8</accession>
<feature type="transmembrane region" description="Helical" evidence="6">
    <location>
        <begin position="46"/>
        <end position="68"/>
    </location>
</feature>
<feature type="transmembrane region" description="Helical" evidence="6">
    <location>
        <begin position="149"/>
        <end position="177"/>
    </location>
</feature>
<keyword evidence="5 6" id="KW-0472">Membrane</keyword>
<evidence type="ECO:0000313" key="8">
    <source>
        <dbReference type="Proteomes" id="UP000219482"/>
    </source>
</evidence>
<dbReference type="GO" id="GO:0015171">
    <property type="term" value="F:amino acid transmembrane transporter activity"/>
    <property type="evidence" value="ECO:0007669"/>
    <property type="project" value="TreeGrafter"/>
</dbReference>
<evidence type="ECO:0000256" key="4">
    <source>
        <dbReference type="ARBA" id="ARBA00022989"/>
    </source>
</evidence>
<dbReference type="Proteomes" id="UP000219482">
    <property type="component" value="Unassembled WGS sequence"/>
</dbReference>
<evidence type="ECO:0000256" key="1">
    <source>
        <dbReference type="ARBA" id="ARBA00004651"/>
    </source>
</evidence>
<dbReference type="PANTHER" id="PTHR30086">
    <property type="entry name" value="ARGININE EXPORTER PROTEIN ARGO"/>
    <property type="match status" value="1"/>
</dbReference>
<dbReference type="AlphaFoldDB" id="A0A286H6M8"/>
<evidence type="ECO:0000256" key="5">
    <source>
        <dbReference type="ARBA" id="ARBA00023136"/>
    </source>
</evidence>
<gene>
    <name evidence="7" type="ORF">SAMN06272739_4117</name>
</gene>
<organism evidence="7 8">
    <name type="scientific">Blastococcus haudaquaticus</name>
    <dbReference type="NCBI Taxonomy" id="1938745"/>
    <lineage>
        <taxon>Bacteria</taxon>
        <taxon>Bacillati</taxon>
        <taxon>Actinomycetota</taxon>
        <taxon>Actinomycetes</taxon>
        <taxon>Geodermatophilales</taxon>
        <taxon>Geodermatophilaceae</taxon>
        <taxon>Blastococcus</taxon>
    </lineage>
</organism>
<sequence length="210" mass="21364">MTLGPAVLAFALVAAALTVTPGLDTALVLRAALTRSRTEAAATAAGIVAGLFVWGAAAAVGVSALLTASQLAYDLLRWAGAAYLVWFGLRLLLRAIRPEGPRDVPHGGGGGSAWRAARTGLATNLLNPKVGVFYAALLPQFVPAGSDPLLVGLLLAGVHAALSVGWFALLIALAGVFGRWLRRPGTVRAVDGLTGATLLGFGVRLALAAR</sequence>
<dbReference type="RefSeq" id="WP_097185807.1">
    <property type="nucleotide sequence ID" value="NZ_OCNK01000006.1"/>
</dbReference>
<proteinExistence type="predicted"/>
<keyword evidence="3 6" id="KW-0812">Transmembrane</keyword>
<dbReference type="PIRSF" id="PIRSF006324">
    <property type="entry name" value="LeuE"/>
    <property type="match status" value="1"/>
</dbReference>
<evidence type="ECO:0000256" key="2">
    <source>
        <dbReference type="ARBA" id="ARBA00022475"/>
    </source>
</evidence>
<comment type="subcellular location">
    <subcellularLocation>
        <location evidence="1">Cell membrane</location>
        <topology evidence="1">Multi-pass membrane protein</topology>
    </subcellularLocation>
</comment>
<keyword evidence="2" id="KW-1003">Cell membrane</keyword>
<dbReference type="OrthoDB" id="5185770at2"/>
<dbReference type="InterPro" id="IPR001123">
    <property type="entry name" value="LeuE-type"/>
</dbReference>
<keyword evidence="8" id="KW-1185">Reference proteome</keyword>
<evidence type="ECO:0000256" key="3">
    <source>
        <dbReference type="ARBA" id="ARBA00022692"/>
    </source>
</evidence>
<name>A0A286H6M8_9ACTN</name>
<feature type="transmembrane region" description="Helical" evidence="6">
    <location>
        <begin position="75"/>
        <end position="93"/>
    </location>
</feature>
<dbReference type="PANTHER" id="PTHR30086:SF20">
    <property type="entry name" value="ARGININE EXPORTER PROTEIN ARGO-RELATED"/>
    <property type="match status" value="1"/>
</dbReference>
<evidence type="ECO:0000313" key="7">
    <source>
        <dbReference type="EMBL" id="SOE03362.1"/>
    </source>
</evidence>
<evidence type="ECO:0000256" key="6">
    <source>
        <dbReference type="SAM" id="Phobius"/>
    </source>
</evidence>
<protein>
    <submittedName>
        <fullName evidence="7">Threonine/homoserine/homoserine lactone efflux protein</fullName>
    </submittedName>
</protein>
<dbReference type="Pfam" id="PF01810">
    <property type="entry name" value="LysE"/>
    <property type="match status" value="1"/>
</dbReference>
<keyword evidence="4 6" id="KW-1133">Transmembrane helix</keyword>
<reference evidence="8" key="1">
    <citation type="submission" date="2017-09" db="EMBL/GenBank/DDBJ databases">
        <authorList>
            <person name="Varghese N."/>
            <person name="Submissions S."/>
        </authorList>
    </citation>
    <scope>NUCLEOTIDE SEQUENCE [LARGE SCALE GENOMIC DNA]</scope>
    <source>
        <strain evidence="8">DSM 44270</strain>
    </source>
</reference>
<dbReference type="GO" id="GO:0005886">
    <property type="term" value="C:plasma membrane"/>
    <property type="evidence" value="ECO:0007669"/>
    <property type="project" value="UniProtKB-SubCell"/>
</dbReference>